<evidence type="ECO:0000256" key="4">
    <source>
        <dbReference type="ARBA" id="ARBA00022840"/>
    </source>
</evidence>
<dbReference type="AlphaFoldDB" id="A0A1I4NF10"/>
<evidence type="ECO:0000259" key="7">
    <source>
        <dbReference type="PROSITE" id="PS50893"/>
    </source>
</evidence>
<keyword evidence="2" id="KW-0547">Nucleotide-binding</keyword>
<dbReference type="GO" id="GO:0022857">
    <property type="term" value="F:transmembrane transporter activity"/>
    <property type="evidence" value="ECO:0007669"/>
    <property type="project" value="InterPro"/>
</dbReference>
<dbReference type="STRING" id="1720063.SAMN05216217_101263"/>
<keyword evidence="4" id="KW-0067">ATP-binding</keyword>
<organism evidence="8 9">
    <name type="scientific">Halopseudomonas yangmingensis</name>
    <dbReference type="NCBI Taxonomy" id="1720063"/>
    <lineage>
        <taxon>Bacteria</taxon>
        <taxon>Pseudomonadati</taxon>
        <taxon>Pseudomonadota</taxon>
        <taxon>Gammaproteobacteria</taxon>
        <taxon>Pseudomonadales</taxon>
        <taxon>Pseudomonadaceae</taxon>
        <taxon>Halopseudomonas</taxon>
    </lineage>
</organism>
<dbReference type="PANTHER" id="PTHR43499">
    <property type="entry name" value="ABC TRANSPORTER I FAMILY MEMBER 1"/>
    <property type="match status" value="1"/>
</dbReference>
<proteinExistence type="predicted"/>
<evidence type="ECO:0000313" key="8">
    <source>
        <dbReference type="EMBL" id="SFM13976.1"/>
    </source>
</evidence>
<dbReference type="SMART" id="SM00382">
    <property type="entry name" value="AAA"/>
    <property type="match status" value="1"/>
</dbReference>
<evidence type="ECO:0000256" key="5">
    <source>
        <dbReference type="ARBA" id="ARBA00022967"/>
    </source>
</evidence>
<dbReference type="Proteomes" id="UP000243629">
    <property type="component" value="Unassembled WGS sequence"/>
</dbReference>
<dbReference type="GO" id="GO:0017004">
    <property type="term" value="P:cytochrome complex assembly"/>
    <property type="evidence" value="ECO:0007669"/>
    <property type="project" value="UniProtKB-KW"/>
</dbReference>
<keyword evidence="3" id="KW-0201">Cytochrome c-type biogenesis</keyword>
<evidence type="ECO:0000256" key="2">
    <source>
        <dbReference type="ARBA" id="ARBA00022741"/>
    </source>
</evidence>
<dbReference type="Gene3D" id="3.40.50.300">
    <property type="entry name" value="P-loop containing nucleotide triphosphate hydrolases"/>
    <property type="match status" value="1"/>
</dbReference>
<dbReference type="GO" id="GO:0016887">
    <property type="term" value="F:ATP hydrolysis activity"/>
    <property type="evidence" value="ECO:0007669"/>
    <property type="project" value="InterPro"/>
</dbReference>
<keyword evidence="5" id="KW-1278">Translocase</keyword>
<protein>
    <submittedName>
        <fullName evidence="8">Heme exporter protein A</fullName>
    </submittedName>
</protein>
<keyword evidence="6" id="KW-0472">Membrane</keyword>
<keyword evidence="1" id="KW-0813">Transport</keyword>
<evidence type="ECO:0000256" key="6">
    <source>
        <dbReference type="ARBA" id="ARBA00023136"/>
    </source>
</evidence>
<dbReference type="InterPro" id="IPR003439">
    <property type="entry name" value="ABC_transporter-like_ATP-bd"/>
</dbReference>
<keyword evidence="9" id="KW-1185">Reference proteome</keyword>
<feature type="domain" description="ABC transporter" evidence="7">
    <location>
        <begin position="6"/>
        <end position="210"/>
    </location>
</feature>
<accession>A0A1I4NF10</accession>
<sequence length="211" mass="23058">MSARTLEVDTLSCERDLRELFSGLSFRLEPGKVLQVAGPNGSGKTSLLRILAGLLPAAEGDVRYDGASIFSGQGREQWRQNTLYIGHQPAVKAMLTPEENLAWLCALKQPVSRKAIWSALEQVGLRGFEDVPSRNLSAGQHRRVALARLYLQPLPVWILDEPFTAIDKSGVAGLEQHVLAHADAGGSVILTTHHSLEHLPQVQVLDLREGC</sequence>
<dbReference type="PANTHER" id="PTHR43499:SF1">
    <property type="entry name" value="ABC TRANSPORTER I FAMILY MEMBER 1"/>
    <property type="match status" value="1"/>
</dbReference>
<dbReference type="Pfam" id="PF00005">
    <property type="entry name" value="ABC_tran"/>
    <property type="match status" value="1"/>
</dbReference>
<dbReference type="NCBIfam" id="TIGR01189">
    <property type="entry name" value="ccmA"/>
    <property type="match status" value="1"/>
</dbReference>
<evidence type="ECO:0000313" key="9">
    <source>
        <dbReference type="Proteomes" id="UP000243629"/>
    </source>
</evidence>
<evidence type="ECO:0000256" key="1">
    <source>
        <dbReference type="ARBA" id="ARBA00022448"/>
    </source>
</evidence>
<dbReference type="InterPro" id="IPR027417">
    <property type="entry name" value="P-loop_NTPase"/>
</dbReference>
<dbReference type="EMBL" id="FOUI01000001">
    <property type="protein sequence ID" value="SFM13976.1"/>
    <property type="molecule type" value="Genomic_DNA"/>
</dbReference>
<dbReference type="InterPro" id="IPR003593">
    <property type="entry name" value="AAA+_ATPase"/>
</dbReference>
<name>A0A1I4NF10_9GAMM</name>
<dbReference type="RefSeq" id="WP_093472111.1">
    <property type="nucleotide sequence ID" value="NZ_FOUI01000001.1"/>
</dbReference>
<evidence type="ECO:0000256" key="3">
    <source>
        <dbReference type="ARBA" id="ARBA00022748"/>
    </source>
</evidence>
<dbReference type="PROSITE" id="PS50893">
    <property type="entry name" value="ABC_TRANSPORTER_2"/>
    <property type="match status" value="1"/>
</dbReference>
<reference evidence="9" key="1">
    <citation type="submission" date="2016-10" db="EMBL/GenBank/DDBJ databases">
        <authorList>
            <person name="Varghese N."/>
            <person name="Submissions S."/>
        </authorList>
    </citation>
    <scope>NUCLEOTIDE SEQUENCE [LARGE SCALE GENOMIC DNA]</scope>
    <source>
        <strain evidence="9">DSM 24213</strain>
    </source>
</reference>
<gene>
    <name evidence="8" type="ORF">SAMN05216217_101263</name>
</gene>
<dbReference type="OrthoDB" id="9800654at2"/>
<dbReference type="SUPFAM" id="SSF52540">
    <property type="entry name" value="P-loop containing nucleoside triphosphate hydrolases"/>
    <property type="match status" value="1"/>
</dbReference>
<dbReference type="GO" id="GO:0005524">
    <property type="term" value="F:ATP binding"/>
    <property type="evidence" value="ECO:0007669"/>
    <property type="project" value="UniProtKB-KW"/>
</dbReference>
<dbReference type="NCBIfam" id="NF010061">
    <property type="entry name" value="PRK13538.1"/>
    <property type="match status" value="1"/>
</dbReference>
<dbReference type="InterPro" id="IPR005895">
    <property type="entry name" value="ABC_transptr_haem_export_CcmA"/>
</dbReference>